<dbReference type="Pfam" id="PF03704">
    <property type="entry name" value="BTAD"/>
    <property type="match status" value="1"/>
</dbReference>
<proteinExistence type="predicted"/>
<gene>
    <name evidence="2" type="ORF">KDK95_11455</name>
</gene>
<organism evidence="2 3">
    <name type="scientific">Actinospica acidithermotolerans</name>
    <dbReference type="NCBI Taxonomy" id="2828514"/>
    <lineage>
        <taxon>Bacteria</taxon>
        <taxon>Bacillati</taxon>
        <taxon>Actinomycetota</taxon>
        <taxon>Actinomycetes</taxon>
        <taxon>Catenulisporales</taxon>
        <taxon>Actinospicaceae</taxon>
        <taxon>Actinospica</taxon>
    </lineage>
</organism>
<dbReference type="EMBL" id="JAGSOH010000025">
    <property type="protein sequence ID" value="MBR7826921.1"/>
    <property type="molecule type" value="Genomic_DNA"/>
</dbReference>
<dbReference type="Gene3D" id="1.10.10.10">
    <property type="entry name" value="Winged helix-like DNA-binding domain superfamily/Winged helix DNA-binding domain"/>
    <property type="match status" value="1"/>
</dbReference>
<name>A0A941E8F3_9ACTN</name>
<accession>A0A941E8F3</accession>
<dbReference type="SUPFAM" id="SSF48452">
    <property type="entry name" value="TPR-like"/>
    <property type="match status" value="1"/>
</dbReference>
<dbReference type="InterPro" id="IPR036388">
    <property type="entry name" value="WH-like_DNA-bd_sf"/>
</dbReference>
<evidence type="ECO:0000313" key="2">
    <source>
        <dbReference type="EMBL" id="MBR7826921.1"/>
    </source>
</evidence>
<keyword evidence="3" id="KW-1185">Reference proteome</keyword>
<comment type="caution">
    <text evidence="2">The sequence shown here is derived from an EMBL/GenBank/DDBJ whole genome shotgun (WGS) entry which is preliminary data.</text>
</comment>
<protein>
    <recommendedName>
        <fullName evidence="1">Bacterial transcriptional activator domain-containing protein</fullName>
    </recommendedName>
</protein>
<reference evidence="2" key="1">
    <citation type="submission" date="2021-04" db="EMBL/GenBank/DDBJ databases">
        <title>Genome based classification of Actinospica acidithermotolerans sp. nov., an actinobacterium isolated from an Indonesian hot spring.</title>
        <authorList>
            <person name="Kusuma A.B."/>
            <person name="Putra K.E."/>
            <person name="Nafisah S."/>
            <person name="Loh J."/>
            <person name="Nouioui I."/>
            <person name="Goodfellow M."/>
        </authorList>
    </citation>
    <scope>NUCLEOTIDE SEQUENCE</scope>
    <source>
        <strain evidence="2">MGRD01-02</strain>
    </source>
</reference>
<dbReference type="Proteomes" id="UP000676325">
    <property type="component" value="Unassembled WGS sequence"/>
</dbReference>
<dbReference type="SMART" id="SM01043">
    <property type="entry name" value="BTAD"/>
    <property type="match status" value="1"/>
</dbReference>
<dbReference type="AlphaFoldDB" id="A0A941E8F3"/>
<dbReference type="InterPro" id="IPR011990">
    <property type="entry name" value="TPR-like_helical_dom_sf"/>
</dbReference>
<dbReference type="PANTHER" id="PTHR35807">
    <property type="entry name" value="TRANSCRIPTIONAL REGULATOR REDD-RELATED"/>
    <property type="match status" value="1"/>
</dbReference>
<dbReference type="InterPro" id="IPR005158">
    <property type="entry name" value="BTAD"/>
</dbReference>
<dbReference type="InterPro" id="IPR051677">
    <property type="entry name" value="AfsR-DnrI-RedD_regulator"/>
</dbReference>
<evidence type="ECO:0000313" key="3">
    <source>
        <dbReference type="Proteomes" id="UP000676325"/>
    </source>
</evidence>
<dbReference type="RefSeq" id="WP_212518068.1">
    <property type="nucleotide sequence ID" value="NZ_JAGSOH010000025.1"/>
</dbReference>
<evidence type="ECO:0000259" key="1">
    <source>
        <dbReference type="SMART" id="SM01043"/>
    </source>
</evidence>
<dbReference type="Gene3D" id="1.25.40.10">
    <property type="entry name" value="Tetratricopeptide repeat domain"/>
    <property type="match status" value="1"/>
</dbReference>
<sequence>MARAGTSPLHVSLLPGFICRRQFEVIDLGDRQQKLIAALALTEGPLHREDLACRLWPDVPAPRATARLRQTLWRLNQATDGELLQVSNASIALREDVHVDYRLAARWAVPTAGRRGMAGSHDDFLGLWDLLRYPLLFGWDLDWLQPYQEKWELRRIQTLEALAESFLGQGKHALVLELADAAAQADPLREGPRRIAVKSCLQADEIADAHRRFHQYRVLLREELGVDPSAAIPRMLWPSRTRAA</sequence>
<feature type="domain" description="Bacterial transcriptional activator" evidence="1">
    <location>
        <begin position="99"/>
        <end position="236"/>
    </location>
</feature>